<name>A0AAD7B590_9AGAR</name>
<gene>
    <name evidence="1" type="ORF">FB45DRAFT_1065858</name>
</gene>
<feature type="non-terminal residue" evidence="1">
    <location>
        <position position="193"/>
    </location>
</feature>
<dbReference type="EMBL" id="JARKIF010000033">
    <property type="protein sequence ID" value="KAJ7611155.1"/>
    <property type="molecule type" value="Genomic_DNA"/>
</dbReference>
<evidence type="ECO:0000313" key="2">
    <source>
        <dbReference type="Proteomes" id="UP001221142"/>
    </source>
</evidence>
<protein>
    <submittedName>
        <fullName evidence="1">Uncharacterized protein</fullName>
    </submittedName>
</protein>
<evidence type="ECO:0000313" key="1">
    <source>
        <dbReference type="EMBL" id="KAJ7611155.1"/>
    </source>
</evidence>
<reference evidence="1" key="1">
    <citation type="submission" date="2023-03" db="EMBL/GenBank/DDBJ databases">
        <title>Massive genome expansion in bonnet fungi (Mycena s.s.) driven by repeated elements and novel gene families across ecological guilds.</title>
        <authorList>
            <consortium name="Lawrence Berkeley National Laboratory"/>
            <person name="Harder C.B."/>
            <person name="Miyauchi S."/>
            <person name="Viragh M."/>
            <person name="Kuo A."/>
            <person name="Thoen E."/>
            <person name="Andreopoulos B."/>
            <person name="Lu D."/>
            <person name="Skrede I."/>
            <person name="Drula E."/>
            <person name="Henrissat B."/>
            <person name="Morin E."/>
            <person name="Kohler A."/>
            <person name="Barry K."/>
            <person name="LaButti K."/>
            <person name="Morin E."/>
            <person name="Salamov A."/>
            <person name="Lipzen A."/>
            <person name="Mereny Z."/>
            <person name="Hegedus B."/>
            <person name="Baldrian P."/>
            <person name="Stursova M."/>
            <person name="Weitz H."/>
            <person name="Taylor A."/>
            <person name="Grigoriev I.V."/>
            <person name="Nagy L.G."/>
            <person name="Martin F."/>
            <person name="Kauserud H."/>
        </authorList>
    </citation>
    <scope>NUCLEOTIDE SEQUENCE</scope>
    <source>
        <strain evidence="1">9284</strain>
    </source>
</reference>
<accession>A0AAD7B590</accession>
<dbReference type="Proteomes" id="UP001221142">
    <property type="component" value="Unassembled WGS sequence"/>
</dbReference>
<comment type="caution">
    <text evidence="1">The sequence shown here is derived from an EMBL/GenBank/DDBJ whole genome shotgun (WGS) entry which is preliminary data.</text>
</comment>
<organism evidence="1 2">
    <name type="scientific">Roridomyces roridus</name>
    <dbReference type="NCBI Taxonomy" id="1738132"/>
    <lineage>
        <taxon>Eukaryota</taxon>
        <taxon>Fungi</taxon>
        <taxon>Dikarya</taxon>
        <taxon>Basidiomycota</taxon>
        <taxon>Agaricomycotina</taxon>
        <taxon>Agaricomycetes</taxon>
        <taxon>Agaricomycetidae</taxon>
        <taxon>Agaricales</taxon>
        <taxon>Marasmiineae</taxon>
        <taxon>Mycenaceae</taxon>
        <taxon>Roridomyces</taxon>
    </lineage>
</organism>
<keyword evidence="2" id="KW-1185">Reference proteome</keyword>
<proteinExistence type="predicted"/>
<sequence>MATPPQPTALVSLYPPYIDRISSDWGPILGHFKTQLPAGRCNNCKSKVCPCHWTQWSVPCLRCIVLDLPGCTFTDFDEWAKVVAAEKAADWQMHPIVPNFPAPLLDEILAAGPPIFALCQSWDIPAGMHGNECDDFLHILLKCKDAGFLMDLWEEARALGRPSFVLNVVYHRIMRRLHFEPQAWDRPLPSFIS</sequence>
<dbReference type="AlphaFoldDB" id="A0AAD7B590"/>